<proteinExistence type="inferred from homology"/>
<evidence type="ECO:0000256" key="8">
    <source>
        <dbReference type="ARBA" id="ARBA00024536"/>
    </source>
</evidence>
<comment type="similarity">
    <text evidence="1 9 10">Belongs to the ferrochelatase family.</text>
</comment>
<evidence type="ECO:0000256" key="5">
    <source>
        <dbReference type="ARBA" id="ARBA00023133"/>
    </source>
</evidence>
<dbReference type="Pfam" id="PF00762">
    <property type="entry name" value="Ferrochelatase"/>
    <property type="match status" value="1"/>
</dbReference>
<dbReference type="InterPro" id="IPR001015">
    <property type="entry name" value="Ferrochelatase"/>
</dbReference>
<dbReference type="PANTHER" id="PTHR11108">
    <property type="entry name" value="FERROCHELATASE"/>
    <property type="match status" value="1"/>
</dbReference>
<dbReference type="RefSeq" id="WP_221046833.1">
    <property type="nucleotide sequence ID" value="NZ_AP019782.1"/>
</dbReference>
<organism evidence="11 12">
    <name type="scientific">Methylogaea oryzae</name>
    <dbReference type="NCBI Taxonomy" id="1295382"/>
    <lineage>
        <taxon>Bacteria</taxon>
        <taxon>Pseudomonadati</taxon>
        <taxon>Pseudomonadota</taxon>
        <taxon>Gammaproteobacteria</taxon>
        <taxon>Methylococcales</taxon>
        <taxon>Methylococcaceae</taxon>
        <taxon>Methylogaea</taxon>
    </lineage>
</organism>
<dbReference type="GO" id="GO:0005737">
    <property type="term" value="C:cytoplasm"/>
    <property type="evidence" value="ECO:0007669"/>
    <property type="project" value="UniProtKB-SubCell"/>
</dbReference>
<feature type="binding site" evidence="9">
    <location>
        <position position="287"/>
    </location>
    <ligand>
        <name>Fe(2+)</name>
        <dbReference type="ChEBI" id="CHEBI:29033"/>
    </ligand>
</feature>
<dbReference type="GO" id="GO:0046872">
    <property type="term" value="F:metal ion binding"/>
    <property type="evidence" value="ECO:0007669"/>
    <property type="project" value="UniProtKB-KW"/>
</dbReference>
<dbReference type="EC" id="4.98.1.1" evidence="9 10"/>
<reference evidence="11" key="1">
    <citation type="submission" date="2019-06" db="EMBL/GenBank/DDBJ databases">
        <title>Complete genome sequence of Methylogaea oryzae strain JCM16910.</title>
        <authorList>
            <person name="Asakawa S."/>
        </authorList>
    </citation>
    <scope>NUCLEOTIDE SEQUENCE</scope>
    <source>
        <strain evidence="11">E10</strain>
    </source>
</reference>
<keyword evidence="4 9" id="KW-0408">Iron</keyword>
<evidence type="ECO:0000256" key="1">
    <source>
        <dbReference type="ARBA" id="ARBA00007718"/>
    </source>
</evidence>
<dbReference type="InterPro" id="IPR033659">
    <property type="entry name" value="Ferrochelatase_N"/>
</dbReference>
<evidence type="ECO:0000256" key="4">
    <source>
        <dbReference type="ARBA" id="ARBA00023004"/>
    </source>
</evidence>
<evidence type="ECO:0000256" key="3">
    <source>
        <dbReference type="ARBA" id="ARBA00022723"/>
    </source>
</evidence>
<keyword evidence="6 9" id="KW-0456">Lyase</keyword>
<dbReference type="EMBL" id="AP019782">
    <property type="protein sequence ID" value="BBL71171.1"/>
    <property type="molecule type" value="Genomic_DNA"/>
</dbReference>
<name>A0A8D5AIB3_9GAMM</name>
<dbReference type="PANTHER" id="PTHR11108:SF1">
    <property type="entry name" value="FERROCHELATASE, MITOCHONDRIAL"/>
    <property type="match status" value="1"/>
</dbReference>
<protein>
    <recommendedName>
        <fullName evidence="9 10">Ferrochelatase</fullName>
        <ecNumber evidence="9 10">4.98.1.1</ecNumber>
    </recommendedName>
    <alternativeName>
        <fullName evidence="9">Heme synthase</fullName>
    </alternativeName>
    <alternativeName>
        <fullName evidence="9">Protoheme ferro-lyase</fullName>
    </alternativeName>
</protein>
<dbReference type="InterPro" id="IPR033644">
    <property type="entry name" value="Ferrochelatase_C"/>
</dbReference>
<evidence type="ECO:0000256" key="10">
    <source>
        <dbReference type="RuleBase" id="RU000607"/>
    </source>
</evidence>
<dbReference type="CDD" id="cd00419">
    <property type="entry name" value="Ferrochelatase_C"/>
    <property type="match status" value="1"/>
</dbReference>
<keyword evidence="3 9" id="KW-0479">Metal-binding</keyword>
<dbReference type="UniPathway" id="UPA00252">
    <property type="reaction ID" value="UER00325"/>
</dbReference>
<comment type="catalytic activity">
    <reaction evidence="8">
        <text>Fe-coproporphyrin III + 2 H(+) = coproporphyrin III + Fe(2+)</text>
        <dbReference type="Rhea" id="RHEA:49572"/>
        <dbReference type="ChEBI" id="CHEBI:15378"/>
        <dbReference type="ChEBI" id="CHEBI:29033"/>
        <dbReference type="ChEBI" id="CHEBI:68438"/>
        <dbReference type="ChEBI" id="CHEBI:131725"/>
        <dbReference type="EC" id="4.99.1.9"/>
    </reaction>
    <physiologicalReaction direction="right-to-left" evidence="8">
        <dbReference type="Rhea" id="RHEA:49574"/>
    </physiologicalReaction>
</comment>
<dbReference type="InterPro" id="IPR019772">
    <property type="entry name" value="Ferrochelatase_AS"/>
</dbReference>
<comment type="function">
    <text evidence="9 10">Catalyzes the ferrous insertion into protoporphyrin IX.</text>
</comment>
<evidence type="ECO:0000256" key="6">
    <source>
        <dbReference type="ARBA" id="ARBA00023239"/>
    </source>
</evidence>
<keyword evidence="5 9" id="KW-0350">Heme biosynthesis</keyword>
<dbReference type="AlphaFoldDB" id="A0A8D5AIB3"/>
<sequence length="338" mass="37472">MALRRFLPGHQPRGKVGLLLVNLGTPDAATPRAVRRYLREFLWDPRMVEIPRWIWWLILNLAVLPLRGGRSAQAYKRIWTERGSPLMAHSLALGAALGRRLGPNGAAVEVAMRYGTPSIADGLAQLREAGAERLVVLPLYPQYASPSTATVYDAVGAELSRWRYVPPVVLLGDYHDHPAYIEAVAASIASFRAKHGDSGFLLFSFHGLPEASRREGDPYHDQCHRTAVLVAQSLGLASDQWGLAFQSRFGRNEWLKPYCVEYLAELPKRGVRAVDMVCPGFAVDCLETLDEIAHENRQVFLDAGGETYQYVPALNAESVHVDLMAELFRPFLESAGDA</sequence>
<comment type="catalytic activity">
    <reaction evidence="9 10">
        <text>heme b + 2 H(+) = protoporphyrin IX + Fe(2+)</text>
        <dbReference type="Rhea" id="RHEA:22584"/>
        <dbReference type="ChEBI" id="CHEBI:15378"/>
        <dbReference type="ChEBI" id="CHEBI:29033"/>
        <dbReference type="ChEBI" id="CHEBI:57306"/>
        <dbReference type="ChEBI" id="CHEBI:60344"/>
        <dbReference type="EC" id="4.98.1.1"/>
    </reaction>
</comment>
<gene>
    <name evidence="11" type="primary">hemH2</name>
    <name evidence="9" type="synonym">hemH</name>
    <name evidence="11" type="ORF">MoryE10_17770</name>
</gene>
<keyword evidence="7 9" id="KW-0627">Porphyrin biosynthesis</keyword>
<keyword evidence="2 9" id="KW-0963">Cytoplasm</keyword>
<feature type="binding site" evidence="9">
    <location>
        <position position="206"/>
    </location>
    <ligand>
        <name>Fe(2+)</name>
        <dbReference type="ChEBI" id="CHEBI:29033"/>
    </ligand>
</feature>
<dbReference type="NCBIfam" id="TIGR00109">
    <property type="entry name" value="hemH"/>
    <property type="match status" value="1"/>
</dbReference>
<dbReference type="PROSITE" id="PS00534">
    <property type="entry name" value="FERROCHELATASE"/>
    <property type="match status" value="1"/>
</dbReference>
<comment type="pathway">
    <text evidence="9 10">Porphyrin-containing compound metabolism; protoheme biosynthesis; protoheme from protoporphyrin-IX: step 1/1.</text>
</comment>
<accession>A0A8D5AIB3</accession>
<dbReference type="HAMAP" id="MF_00323">
    <property type="entry name" value="Ferrochelatase"/>
    <property type="match status" value="1"/>
</dbReference>
<keyword evidence="12" id="KW-1185">Reference proteome</keyword>
<dbReference type="KEGG" id="moz:MoryE10_17770"/>
<evidence type="ECO:0000313" key="11">
    <source>
        <dbReference type="EMBL" id="BBL71171.1"/>
    </source>
</evidence>
<comment type="subcellular location">
    <subcellularLocation>
        <location evidence="9 10">Cytoplasm</location>
    </subcellularLocation>
</comment>
<dbReference type="FunFam" id="3.40.50.1400:FF:000002">
    <property type="entry name" value="Ferrochelatase"/>
    <property type="match status" value="1"/>
</dbReference>
<dbReference type="Proteomes" id="UP000824988">
    <property type="component" value="Chromosome"/>
</dbReference>
<evidence type="ECO:0000256" key="2">
    <source>
        <dbReference type="ARBA" id="ARBA00022490"/>
    </source>
</evidence>
<evidence type="ECO:0000256" key="7">
    <source>
        <dbReference type="ARBA" id="ARBA00023244"/>
    </source>
</evidence>
<dbReference type="CDD" id="cd03411">
    <property type="entry name" value="Ferrochelatase_N"/>
    <property type="match status" value="1"/>
</dbReference>
<evidence type="ECO:0000256" key="9">
    <source>
        <dbReference type="HAMAP-Rule" id="MF_00323"/>
    </source>
</evidence>
<dbReference type="GO" id="GO:0004325">
    <property type="term" value="F:ferrochelatase activity"/>
    <property type="evidence" value="ECO:0007669"/>
    <property type="project" value="UniProtKB-UniRule"/>
</dbReference>
<dbReference type="GO" id="GO:0006783">
    <property type="term" value="P:heme biosynthetic process"/>
    <property type="evidence" value="ECO:0007669"/>
    <property type="project" value="UniProtKB-UniRule"/>
</dbReference>
<evidence type="ECO:0000313" key="12">
    <source>
        <dbReference type="Proteomes" id="UP000824988"/>
    </source>
</evidence>